<sequence>MNFLMSSFKNKKKQKLEINGEEPKNIILHLKKENHNLKLLLALSLLTTTFLGYGLVENSKANGIQTFLVERIGKEYVVAGDIEKLASQKKMIPEEQIISTLFSFIEKTKLLTSDIKLYEKNLEKAKYLMTENTKNKSNLYLMSDDYKEFVKKQYRVEPVFLTGVKLDSENSYQLRWKLRISDKDGNVKFEKIYMGIFTIKFITEMKSPLEVVNNPLGIKIIDFVQTEEFEHKK</sequence>
<dbReference type="Pfam" id="PF04335">
    <property type="entry name" value="VirB8"/>
    <property type="match status" value="1"/>
</dbReference>
<evidence type="ECO:0000256" key="3">
    <source>
        <dbReference type="ARBA" id="ARBA00022989"/>
    </source>
</evidence>
<evidence type="ECO:0000313" key="7">
    <source>
        <dbReference type="Proteomes" id="UP000724657"/>
    </source>
</evidence>
<dbReference type="InterPro" id="IPR032710">
    <property type="entry name" value="NTF2-like_dom_sf"/>
</dbReference>
<keyword evidence="2" id="KW-0812">Transmembrane</keyword>
<comment type="subcellular location">
    <subcellularLocation>
        <location evidence="1">Membrane</location>
        <topology evidence="1">Single-pass membrane protein</topology>
    </subcellularLocation>
</comment>
<dbReference type="CDD" id="cd16425">
    <property type="entry name" value="TrbF"/>
    <property type="match status" value="1"/>
</dbReference>
<dbReference type="SUPFAM" id="SSF54427">
    <property type="entry name" value="NTF2-like"/>
    <property type="match status" value="1"/>
</dbReference>
<name>A0A9E2KYQ6_9FUSO</name>
<evidence type="ECO:0000256" key="2">
    <source>
        <dbReference type="ARBA" id="ARBA00022692"/>
    </source>
</evidence>
<proteinExistence type="predicted"/>
<dbReference type="GO" id="GO:0016020">
    <property type="term" value="C:membrane"/>
    <property type="evidence" value="ECO:0007669"/>
    <property type="project" value="UniProtKB-SubCell"/>
</dbReference>
<evidence type="ECO:0000256" key="4">
    <source>
        <dbReference type="ARBA" id="ARBA00023136"/>
    </source>
</evidence>
<keyword evidence="4" id="KW-0472">Membrane</keyword>
<keyword evidence="3" id="KW-1133">Transmembrane helix</keyword>
<evidence type="ECO:0000313" key="6">
    <source>
        <dbReference type="EMBL" id="MBU3842942.1"/>
    </source>
</evidence>
<feature type="domain" description="Bacterial virulence protein VirB8" evidence="5">
    <location>
        <begin position="31"/>
        <end position="228"/>
    </location>
</feature>
<dbReference type="InterPro" id="IPR007430">
    <property type="entry name" value="VirB8"/>
</dbReference>
<dbReference type="Proteomes" id="UP000724657">
    <property type="component" value="Unassembled WGS sequence"/>
</dbReference>
<evidence type="ECO:0000259" key="5">
    <source>
        <dbReference type="Pfam" id="PF04335"/>
    </source>
</evidence>
<dbReference type="Gene3D" id="3.10.450.230">
    <property type="entry name" value="VirB8 protein"/>
    <property type="match status" value="1"/>
</dbReference>
<dbReference type="AlphaFoldDB" id="A0A9E2KYQ6"/>
<dbReference type="EMBL" id="JAHLFN010000073">
    <property type="protein sequence ID" value="MBU3842942.1"/>
    <property type="molecule type" value="Genomic_DNA"/>
</dbReference>
<reference evidence="6" key="1">
    <citation type="journal article" date="2021" name="PeerJ">
        <title>Extensive microbial diversity within the chicken gut microbiome revealed by metagenomics and culture.</title>
        <authorList>
            <person name="Gilroy R."/>
            <person name="Ravi A."/>
            <person name="Getino M."/>
            <person name="Pursley I."/>
            <person name="Horton D.L."/>
            <person name="Alikhan N.F."/>
            <person name="Baker D."/>
            <person name="Gharbi K."/>
            <person name="Hall N."/>
            <person name="Watson M."/>
            <person name="Adriaenssens E.M."/>
            <person name="Foster-Nyarko E."/>
            <person name="Jarju S."/>
            <person name="Secka A."/>
            <person name="Antonio M."/>
            <person name="Oren A."/>
            <person name="Chaudhuri R.R."/>
            <person name="La Ragione R."/>
            <person name="Hildebrand F."/>
            <person name="Pallen M.J."/>
        </authorList>
    </citation>
    <scope>NUCLEOTIDE SEQUENCE</scope>
    <source>
        <strain evidence="6">A6-441</strain>
    </source>
</reference>
<accession>A0A9E2KYQ6</accession>
<reference evidence="6" key="2">
    <citation type="submission" date="2021-04" db="EMBL/GenBank/DDBJ databases">
        <authorList>
            <person name="Gilroy R."/>
        </authorList>
    </citation>
    <scope>NUCLEOTIDE SEQUENCE</scope>
    <source>
        <strain evidence="6">A6-441</strain>
    </source>
</reference>
<organism evidence="6 7">
    <name type="scientific">Candidatus Fusobacterium pullicola</name>
    <dbReference type="NCBI Taxonomy" id="2838601"/>
    <lineage>
        <taxon>Bacteria</taxon>
        <taxon>Fusobacteriati</taxon>
        <taxon>Fusobacteriota</taxon>
        <taxon>Fusobacteriia</taxon>
        <taxon>Fusobacteriales</taxon>
        <taxon>Fusobacteriaceae</taxon>
        <taxon>Fusobacterium</taxon>
    </lineage>
</organism>
<evidence type="ECO:0000256" key="1">
    <source>
        <dbReference type="ARBA" id="ARBA00004167"/>
    </source>
</evidence>
<dbReference type="InterPro" id="IPR035658">
    <property type="entry name" value="TrbF"/>
</dbReference>
<protein>
    <submittedName>
        <fullName evidence="6">Type IV secretion system protein</fullName>
    </submittedName>
</protein>
<gene>
    <name evidence="6" type="ORF">IAA47_08205</name>
</gene>
<comment type="caution">
    <text evidence="6">The sequence shown here is derived from an EMBL/GenBank/DDBJ whole genome shotgun (WGS) entry which is preliminary data.</text>
</comment>